<reference evidence="2" key="1">
    <citation type="journal article" date="2020" name="Stud. Mycol.">
        <title>101 Dothideomycetes genomes: a test case for predicting lifestyles and emergence of pathogens.</title>
        <authorList>
            <person name="Haridas S."/>
            <person name="Albert R."/>
            <person name="Binder M."/>
            <person name="Bloem J."/>
            <person name="Labutti K."/>
            <person name="Salamov A."/>
            <person name="Andreopoulos B."/>
            <person name="Baker S."/>
            <person name="Barry K."/>
            <person name="Bills G."/>
            <person name="Bluhm B."/>
            <person name="Cannon C."/>
            <person name="Castanera R."/>
            <person name="Culley D."/>
            <person name="Daum C."/>
            <person name="Ezra D."/>
            <person name="Gonzalez J."/>
            <person name="Henrissat B."/>
            <person name="Kuo A."/>
            <person name="Liang C."/>
            <person name="Lipzen A."/>
            <person name="Lutzoni F."/>
            <person name="Magnuson J."/>
            <person name="Mondo S."/>
            <person name="Nolan M."/>
            <person name="Ohm R."/>
            <person name="Pangilinan J."/>
            <person name="Park H.-J."/>
            <person name="Ramirez L."/>
            <person name="Alfaro M."/>
            <person name="Sun H."/>
            <person name="Tritt A."/>
            <person name="Yoshinaga Y."/>
            <person name="Zwiers L.-H."/>
            <person name="Turgeon B."/>
            <person name="Goodwin S."/>
            <person name="Spatafora J."/>
            <person name="Crous P."/>
            <person name="Grigoriev I."/>
        </authorList>
    </citation>
    <scope>NUCLEOTIDE SEQUENCE</scope>
    <source>
        <strain evidence="2">CBS 122368</strain>
    </source>
</reference>
<proteinExistence type="predicted"/>
<dbReference type="OrthoDB" id="3798312at2759"/>
<keyword evidence="3" id="KW-1185">Reference proteome</keyword>
<dbReference type="EMBL" id="ML987200">
    <property type="protein sequence ID" value="KAF2245714.1"/>
    <property type="molecule type" value="Genomic_DNA"/>
</dbReference>
<evidence type="ECO:0000313" key="2">
    <source>
        <dbReference type="EMBL" id="KAF2245714.1"/>
    </source>
</evidence>
<protein>
    <submittedName>
        <fullName evidence="2">Uncharacterized protein</fullName>
    </submittedName>
</protein>
<dbReference type="Proteomes" id="UP000800094">
    <property type="component" value="Unassembled WGS sequence"/>
</dbReference>
<accession>A0A6A6I5A6</accession>
<dbReference type="RefSeq" id="XP_033680718.1">
    <property type="nucleotide sequence ID" value="XM_033835801.1"/>
</dbReference>
<dbReference type="AlphaFoldDB" id="A0A6A6I5A6"/>
<evidence type="ECO:0000313" key="3">
    <source>
        <dbReference type="Proteomes" id="UP000800094"/>
    </source>
</evidence>
<keyword evidence="1" id="KW-0732">Signal</keyword>
<sequence length="95" mass="10095">MKFLAAILALTTAVCAAPQAAPASGSDMDAFDAAITKLFARALVADSCDECHEHLDMCMKYGIANDHQTGCAPACMKHVCLRWPNCGTCGDKFHC</sequence>
<evidence type="ECO:0000256" key="1">
    <source>
        <dbReference type="SAM" id="SignalP"/>
    </source>
</evidence>
<feature type="chain" id="PRO_5025567544" evidence="1">
    <location>
        <begin position="17"/>
        <end position="95"/>
    </location>
</feature>
<dbReference type="GeneID" id="54589131"/>
<gene>
    <name evidence="2" type="ORF">BU26DRAFT_607907</name>
</gene>
<organism evidence="2 3">
    <name type="scientific">Trematosphaeria pertusa</name>
    <dbReference type="NCBI Taxonomy" id="390896"/>
    <lineage>
        <taxon>Eukaryota</taxon>
        <taxon>Fungi</taxon>
        <taxon>Dikarya</taxon>
        <taxon>Ascomycota</taxon>
        <taxon>Pezizomycotina</taxon>
        <taxon>Dothideomycetes</taxon>
        <taxon>Pleosporomycetidae</taxon>
        <taxon>Pleosporales</taxon>
        <taxon>Massarineae</taxon>
        <taxon>Trematosphaeriaceae</taxon>
        <taxon>Trematosphaeria</taxon>
    </lineage>
</organism>
<feature type="signal peptide" evidence="1">
    <location>
        <begin position="1"/>
        <end position="16"/>
    </location>
</feature>
<name>A0A6A6I5A6_9PLEO</name>